<proteinExistence type="inferred from homology"/>
<evidence type="ECO:0000256" key="4">
    <source>
        <dbReference type="ARBA" id="ARBA00022664"/>
    </source>
</evidence>
<dbReference type="GO" id="GO:0071013">
    <property type="term" value="C:catalytic step 2 spliceosome"/>
    <property type="evidence" value="ECO:0007669"/>
    <property type="project" value="TreeGrafter"/>
</dbReference>
<sequence length="847" mass="96722">MPRSPSRSVSPRPRSPSLSPPRPDSRSPRGRSLTPDDMPAYKRKRSPSPNPRDRPASPPTRRRRSQSPYHNANRSEIDRPNVKDIDPNRRRARENALLEKQINMALANDGDANGTVATNKKSADDIARAEFAKLLGSRSGGAYIPPAKLRAMQAEAAKDKTSAEYQRISWDALKKSINGLINKVNISNIKHIVPELFGENLIRGRGLFARSVMRAQASSLPFTPVFAALVAIINTKLPQVGELVLIRLISQFRRAYKRNDKTVCHATSTFIAHLCNQYVAHEIVALQILLLCLDRPTDDSIEVAVGFMREVGLFLSENSPKANNTVFERFRAVLHEGQISKRCQYMIEVLFQVRKDKYKDNPAVPEGLDLVEEEEQITHRVTLDDELQVQESLNLFKADPNFVQNEERYNAIKREILGDSDDESGTESGSEYSESEDDEDEDVAPEKAGIQDMTETNLINLRRTIYLTIMNSLNFEEAVHKLMKVNIPEGREIELCNMIVECCSQERTYSNFYGLIGERFCKLHRIWTDAFQEAFQKYYDTIHRYETNKLRNIGRFFGHLLASDGISWAVLHVVHMNEEETTSSSRIFVKIVLQEMVEEMGINRVAERFRIPDLKPAFAGMFPMDNPKNARFSINYFTSIGMGKVTEEMREYLQNAPKLLAAQQAALAAAESSDSDTDSSSDISSSSDSDSDTDSDTSSYSRRSRRRRYSSDSRSPLPRRKYSDDSRSPSPPPRRRRYSDESRSPSPPPRRRRYSDDSRSPSPPPRRRQYSDEPRSPSPPPRRRKYSDESRSPSPPLRRRYSDDSRSPSPPPRRRTYSDDSRSPSPPRRRRRYSDDSRSPSPPPRRR</sequence>
<gene>
    <name evidence="9" type="ORF">C361_04591</name>
</gene>
<reference evidence="9 10" key="1">
    <citation type="submission" date="2017-06" db="EMBL/GenBank/DDBJ databases">
        <title>Global population genomics of the pathogenic fungus Cryptococcus neoformans var. grubii.</title>
        <authorList>
            <person name="Cuomo C."/>
            <person name="Litvintseva A."/>
            <person name="Chen Y."/>
            <person name="Young S."/>
            <person name="Zeng Q."/>
            <person name="Chapman S."/>
            <person name="Gujja S."/>
            <person name="Saif S."/>
            <person name="Birren B."/>
        </authorList>
    </citation>
    <scope>NUCLEOTIDE SEQUENCE [LARGE SCALE GENOMIC DNA]</scope>
    <source>
        <strain evidence="9 10">Tu259-1</strain>
    </source>
</reference>
<evidence type="ECO:0000256" key="5">
    <source>
        <dbReference type="ARBA" id="ARBA00023187"/>
    </source>
</evidence>
<feature type="compositionally biased region" description="Low complexity" evidence="7">
    <location>
        <begin position="1"/>
        <end position="17"/>
    </location>
</feature>
<comment type="function">
    <text evidence="1">Involved in pre-mRNA splicing.</text>
</comment>
<dbReference type="FunFam" id="1.25.40.180:FF:000004">
    <property type="entry name" value="pre-mRNA-splicing factor CWC22 homolog"/>
    <property type="match status" value="1"/>
</dbReference>
<evidence type="ECO:0000256" key="2">
    <source>
        <dbReference type="ARBA" id="ARBA00004123"/>
    </source>
</evidence>
<dbReference type="EMBL" id="AMKT01000056">
    <property type="protein sequence ID" value="OXG18466.1"/>
    <property type="molecule type" value="Genomic_DNA"/>
</dbReference>
<keyword evidence="5" id="KW-0508">mRNA splicing</keyword>
<accession>A0A854QH54</accession>
<dbReference type="OrthoDB" id="1924287at2759"/>
<organism evidence="9 10">
    <name type="scientific">Cryptococcus neoformans Tu259-1</name>
    <dbReference type="NCBI Taxonomy" id="1230072"/>
    <lineage>
        <taxon>Eukaryota</taxon>
        <taxon>Fungi</taxon>
        <taxon>Dikarya</taxon>
        <taxon>Basidiomycota</taxon>
        <taxon>Agaricomycotina</taxon>
        <taxon>Tremellomycetes</taxon>
        <taxon>Tremellales</taxon>
        <taxon>Cryptococcaceae</taxon>
        <taxon>Cryptococcus</taxon>
        <taxon>Cryptococcus neoformans species complex</taxon>
    </lineage>
</organism>
<comment type="caution">
    <text evidence="9">The sequence shown here is derived from an EMBL/GenBank/DDBJ whole genome shotgun (WGS) entry which is preliminary data.</text>
</comment>
<dbReference type="Pfam" id="PF02854">
    <property type="entry name" value="MIF4G"/>
    <property type="match status" value="1"/>
</dbReference>
<dbReference type="SMART" id="SM00543">
    <property type="entry name" value="MIF4G"/>
    <property type="match status" value="1"/>
</dbReference>
<dbReference type="Proteomes" id="UP000199727">
    <property type="component" value="Unassembled WGS sequence"/>
</dbReference>
<dbReference type="InterPro" id="IPR003890">
    <property type="entry name" value="MIF4G-like_typ-3"/>
</dbReference>
<evidence type="ECO:0000256" key="3">
    <source>
        <dbReference type="ARBA" id="ARBA00006856"/>
    </source>
</evidence>
<evidence type="ECO:0000313" key="10">
    <source>
        <dbReference type="Proteomes" id="UP000199727"/>
    </source>
</evidence>
<dbReference type="InterPro" id="IPR016024">
    <property type="entry name" value="ARM-type_fold"/>
</dbReference>
<dbReference type="GO" id="GO:0000398">
    <property type="term" value="P:mRNA splicing, via spliceosome"/>
    <property type="evidence" value="ECO:0007669"/>
    <property type="project" value="TreeGrafter"/>
</dbReference>
<comment type="subcellular location">
    <subcellularLocation>
        <location evidence="2">Nucleus</location>
    </subcellularLocation>
</comment>
<protein>
    <submittedName>
        <fullName evidence="9">Pre-mRNA-splicing factor CWC22</fullName>
    </submittedName>
</protein>
<evidence type="ECO:0000259" key="8">
    <source>
        <dbReference type="PROSITE" id="PS51366"/>
    </source>
</evidence>
<evidence type="ECO:0000256" key="1">
    <source>
        <dbReference type="ARBA" id="ARBA00003777"/>
    </source>
</evidence>
<dbReference type="Gene3D" id="1.25.40.180">
    <property type="match status" value="2"/>
</dbReference>
<keyword evidence="6" id="KW-0539">Nucleus</keyword>
<feature type="region of interest" description="Disordered" evidence="7">
    <location>
        <begin position="1"/>
        <end position="88"/>
    </location>
</feature>
<dbReference type="SMART" id="SM00544">
    <property type="entry name" value="MA3"/>
    <property type="match status" value="1"/>
</dbReference>
<evidence type="ECO:0000313" key="9">
    <source>
        <dbReference type="EMBL" id="OXG18466.1"/>
    </source>
</evidence>
<feature type="domain" description="MI" evidence="8">
    <location>
        <begin position="460"/>
        <end position="576"/>
    </location>
</feature>
<dbReference type="PANTHER" id="PTHR18034">
    <property type="entry name" value="CELL CYCLE CONTROL PROTEIN CWF22-RELATED"/>
    <property type="match status" value="1"/>
</dbReference>
<comment type="similarity">
    <text evidence="3">Belongs to the CWC22 family.</text>
</comment>
<keyword evidence="4" id="KW-0507">mRNA processing</keyword>
<dbReference type="InterPro" id="IPR003891">
    <property type="entry name" value="Initiation_fac_eIF4g_MI"/>
</dbReference>
<dbReference type="Pfam" id="PF02847">
    <property type="entry name" value="MA3"/>
    <property type="match status" value="1"/>
</dbReference>
<evidence type="ECO:0000256" key="7">
    <source>
        <dbReference type="SAM" id="MobiDB-lite"/>
    </source>
</evidence>
<feature type="compositionally biased region" description="Acidic residues" evidence="7">
    <location>
        <begin position="433"/>
        <end position="443"/>
    </location>
</feature>
<dbReference type="PANTHER" id="PTHR18034:SF3">
    <property type="entry name" value="PRE-MRNA-SPLICING FACTOR CWC22 HOMOLOG"/>
    <property type="match status" value="1"/>
</dbReference>
<dbReference type="SUPFAM" id="SSF48371">
    <property type="entry name" value="ARM repeat"/>
    <property type="match status" value="1"/>
</dbReference>
<feature type="region of interest" description="Disordered" evidence="7">
    <location>
        <begin position="670"/>
        <end position="847"/>
    </location>
</feature>
<name>A0A854QH54_CRYNE</name>
<dbReference type="GO" id="GO:0003723">
    <property type="term" value="F:RNA binding"/>
    <property type="evidence" value="ECO:0007669"/>
    <property type="project" value="InterPro"/>
</dbReference>
<feature type="compositionally biased region" description="Basic and acidic residues" evidence="7">
    <location>
        <begin position="73"/>
        <end position="88"/>
    </location>
</feature>
<dbReference type="AlphaFoldDB" id="A0A854QH54"/>
<dbReference type="PROSITE" id="PS51366">
    <property type="entry name" value="MI"/>
    <property type="match status" value="1"/>
</dbReference>
<feature type="region of interest" description="Disordered" evidence="7">
    <location>
        <begin position="414"/>
        <end position="450"/>
    </location>
</feature>
<evidence type="ECO:0000256" key="6">
    <source>
        <dbReference type="ARBA" id="ARBA00023242"/>
    </source>
</evidence>
<dbReference type="InterPro" id="IPR050781">
    <property type="entry name" value="CWC22_splicing_factor"/>
</dbReference>